<keyword evidence="3" id="KW-0067">ATP-binding</keyword>
<protein>
    <submittedName>
        <fullName evidence="5">Molybdenum ABC transporter ATPase</fullName>
    </submittedName>
</protein>
<dbReference type="GO" id="GO:0016887">
    <property type="term" value="F:ATP hydrolysis activity"/>
    <property type="evidence" value="ECO:0007669"/>
    <property type="project" value="InterPro"/>
</dbReference>
<name>A0A2L0ESB1_SORCE</name>
<dbReference type="AlphaFoldDB" id="A0A2L0ESB1"/>
<feature type="domain" description="ABC transporter" evidence="4">
    <location>
        <begin position="1"/>
        <end position="236"/>
    </location>
</feature>
<dbReference type="Gene3D" id="3.40.50.300">
    <property type="entry name" value="P-loop containing nucleotide triphosphate hydrolases"/>
    <property type="match status" value="1"/>
</dbReference>
<keyword evidence="2" id="KW-0547">Nucleotide-binding</keyword>
<dbReference type="PROSITE" id="PS00211">
    <property type="entry name" value="ABC_TRANSPORTER_1"/>
    <property type="match status" value="1"/>
</dbReference>
<dbReference type="InterPro" id="IPR017871">
    <property type="entry name" value="ABC_transporter-like_CS"/>
</dbReference>
<evidence type="ECO:0000259" key="4">
    <source>
        <dbReference type="PROSITE" id="PS50893"/>
    </source>
</evidence>
<gene>
    <name evidence="5" type="ORF">SOCE26_036350</name>
</gene>
<dbReference type="EMBL" id="CP012673">
    <property type="protein sequence ID" value="AUX42208.1"/>
    <property type="molecule type" value="Genomic_DNA"/>
</dbReference>
<reference evidence="5 6" key="1">
    <citation type="submission" date="2015-09" db="EMBL/GenBank/DDBJ databases">
        <title>Sorangium comparison.</title>
        <authorList>
            <person name="Zaburannyi N."/>
            <person name="Bunk B."/>
            <person name="Overmann J."/>
            <person name="Mueller R."/>
        </authorList>
    </citation>
    <scope>NUCLEOTIDE SEQUENCE [LARGE SCALE GENOMIC DNA]</scope>
    <source>
        <strain evidence="5 6">So ce26</strain>
    </source>
</reference>
<evidence type="ECO:0000256" key="2">
    <source>
        <dbReference type="ARBA" id="ARBA00022741"/>
    </source>
</evidence>
<evidence type="ECO:0000313" key="6">
    <source>
        <dbReference type="Proteomes" id="UP000238348"/>
    </source>
</evidence>
<dbReference type="PROSITE" id="PS50893">
    <property type="entry name" value="ABC_TRANSPORTER_2"/>
    <property type="match status" value="1"/>
</dbReference>
<dbReference type="InterPro" id="IPR050093">
    <property type="entry name" value="ABC_SmlMolc_Importer"/>
</dbReference>
<dbReference type="PANTHER" id="PTHR42781:SF4">
    <property type="entry name" value="SPERMIDINE_PUTRESCINE IMPORT ATP-BINDING PROTEIN POTA"/>
    <property type="match status" value="1"/>
</dbReference>
<dbReference type="OrthoDB" id="9809450at2"/>
<dbReference type="InterPro" id="IPR003439">
    <property type="entry name" value="ABC_transporter-like_ATP-bd"/>
</dbReference>
<dbReference type="InterPro" id="IPR003593">
    <property type="entry name" value="AAA+_ATPase"/>
</dbReference>
<evidence type="ECO:0000256" key="1">
    <source>
        <dbReference type="ARBA" id="ARBA00022448"/>
    </source>
</evidence>
<organism evidence="5 6">
    <name type="scientific">Sorangium cellulosum</name>
    <name type="common">Polyangium cellulosum</name>
    <dbReference type="NCBI Taxonomy" id="56"/>
    <lineage>
        <taxon>Bacteria</taxon>
        <taxon>Pseudomonadati</taxon>
        <taxon>Myxococcota</taxon>
        <taxon>Polyangia</taxon>
        <taxon>Polyangiales</taxon>
        <taxon>Polyangiaceae</taxon>
        <taxon>Sorangium</taxon>
    </lineage>
</organism>
<evidence type="ECO:0000313" key="5">
    <source>
        <dbReference type="EMBL" id="AUX42208.1"/>
    </source>
</evidence>
<proteinExistence type="predicted"/>
<dbReference type="GO" id="GO:0005524">
    <property type="term" value="F:ATP binding"/>
    <property type="evidence" value="ECO:0007669"/>
    <property type="project" value="UniProtKB-KW"/>
</dbReference>
<evidence type="ECO:0000256" key="3">
    <source>
        <dbReference type="ARBA" id="ARBA00022840"/>
    </source>
</evidence>
<dbReference type="SUPFAM" id="SSF52540">
    <property type="entry name" value="P-loop containing nucleoside triphosphate hydrolases"/>
    <property type="match status" value="1"/>
</dbReference>
<accession>A0A2L0ESB1</accession>
<sequence length="241" mass="25410">MLEITVEARIGRLSLEAQLAAEDGPFVLVGPNGAGKTSLLLLVLGVLSPRRGRILLNGRALFDAERGTDLPPEERGLGYLPQNYGLFPHLSALENVEFALACRDPRQPARARRDAALAALQGLGVAELARRSPASLSGGERQRVALARALSARPAALLLDEPLAALDIGARRHVRSFVAGYLRELGLPALVVTHDLADAAAMGGRIAVLEAGRVVQVGSLAELRERPASPFVAEFVASSGV</sequence>
<keyword evidence="1" id="KW-0813">Transport</keyword>
<dbReference type="SMART" id="SM00382">
    <property type="entry name" value="AAA"/>
    <property type="match status" value="1"/>
</dbReference>
<dbReference type="InterPro" id="IPR027417">
    <property type="entry name" value="P-loop_NTPase"/>
</dbReference>
<dbReference type="Pfam" id="PF00005">
    <property type="entry name" value="ABC_tran"/>
    <property type="match status" value="1"/>
</dbReference>
<dbReference type="PANTHER" id="PTHR42781">
    <property type="entry name" value="SPERMIDINE/PUTRESCINE IMPORT ATP-BINDING PROTEIN POTA"/>
    <property type="match status" value="1"/>
</dbReference>
<dbReference type="Proteomes" id="UP000238348">
    <property type="component" value="Chromosome"/>
</dbReference>
<dbReference type="RefSeq" id="WP_104981057.1">
    <property type="nucleotide sequence ID" value="NZ_CP012673.1"/>
</dbReference>